<evidence type="ECO:0000256" key="11">
    <source>
        <dbReference type="ARBA" id="ARBA00042639"/>
    </source>
</evidence>
<dbReference type="GO" id="GO:0005737">
    <property type="term" value="C:cytoplasm"/>
    <property type="evidence" value="ECO:0007669"/>
    <property type="project" value="TreeGrafter"/>
</dbReference>
<dbReference type="GO" id="GO:0045454">
    <property type="term" value="P:cell redox homeostasis"/>
    <property type="evidence" value="ECO:0007669"/>
    <property type="project" value="TreeGrafter"/>
</dbReference>
<evidence type="ECO:0000313" key="15">
    <source>
        <dbReference type="Proteomes" id="UP000032515"/>
    </source>
</evidence>
<dbReference type="SUPFAM" id="SSF52833">
    <property type="entry name" value="Thioredoxin-like"/>
    <property type="match status" value="1"/>
</dbReference>
<evidence type="ECO:0000256" key="8">
    <source>
        <dbReference type="ARBA" id="ARBA00023284"/>
    </source>
</evidence>
<evidence type="ECO:0000256" key="2">
    <source>
        <dbReference type="ARBA" id="ARBA00011245"/>
    </source>
</evidence>
<dbReference type="EMBL" id="JXXE01000765">
    <property type="protein sequence ID" value="KIZ33249.1"/>
    <property type="molecule type" value="Genomic_DNA"/>
</dbReference>
<evidence type="ECO:0000256" key="10">
    <source>
        <dbReference type="ARBA" id="ARBA00038489"/>
    </source>
</evidence>
<name>A0A0D7DXJ0_RHOPL</name>
<dbReference type="CDD" id="cd03017">
    <property type="entry name" value="PRX_BCP"/>
    <property type="match status" value="1"/>
</dbReference>
<evidence type="ECO:0000259" key="13">
    <source>
        <dbReference type="PROSITE" id="PS51352"/>
    </source>
</evidence>
<dbReference type="PANTHER" id="PTHR42801">
    <property type="entry name" value="THIOREDOXIN-DEPENDENT PEROXIDE REDUCTASE"/>
    <property type="match status" value="1"/>
</dbReference>
<comment type="similarity">
    <text evidence="10">Belongs to the peroxiredoxin family. BCP/PrxQ subfamily.</text>
</comment>
<dbReference type="Pfam" id="PF00578">
    <property type="entry name" value="AhpC-TSA"/>
    <property type="match status" value="1"/>
</dbReference>
<comment type="caution">
    <text evidence="14">The sequence shown here is derived from an EMBL/GenBank/DDBJ whole genome shotgun (WGS) entry which is preliminary data.</text>
</comment>
<comment type="subunit">
    <text evidence="2">Monomer.</text>
</comment>
<dbReference type="PROSITE" id="PS51352">
    <property type="entry name" value="THIOREDOXIN_2"/>
    <property type="match status" value="1"/>
</dbReference>
<keyword evidence="6" id="KW-0560">Oxidoreductase</keyword>
<dbReference type="Proteomes" id="UP000032515">
    <property type="component" value="Unassembled WGS sequence"/>
</dbReference>
<dbReference type="FunFam" id="3.40.30.10:FF:000007">
    <property type="entry name" value="Thioredoxin-dependent thiol peroxidase"/>
    <property type="match status" value="1"/>
</dbReference>
<dbReference type="InterPro" id="IPR000866">
    <property type="entry name" value="AhpC/TSA"/>
</dbReference>
<dbReference type="PANTHER" id="PTHR42801:SF4">
    <property type="entry name" value="AHPC_TSA FAMILY PROTEIN"/>
    <property type="match status" value="1"/>
</dbReference>
<dbReference type="InterPro" id="IPR013766">
    <property type="entry name" value="Thioredoxin_domain"/>
</dbReference>
<dbReference type="GO" id="GO:0034599">
    <property type="term" value="P:cellular response to oxidative stress"/>
    <property type="evidence" value="ECO:0007669"/>
    <property type="project" value="TreeGrafter"/>
</dbReference>
<keyword evidence="8" id="KW-0676">Redox-active center</keyword>
<dbReference type="InterPro" id="IPR050924">
    <property type="entry name" value="Peroxiredoxin_BCP/PrxQ"/>
</dbReference>
<evidence type="ECO:0000256" key="9">
    <source>
        <dbReference type="ARBA" id="ARBA00032824"/>
    </source>
</evidence>
<evidence type="ECO:0000256" key="3">
    <source>
        <dbReference type="ARBA" id="ARBA00013017"/>
    </source>
</evidence>
<evidence type="ECO:0000256" key="1">
    <source>
        <dbReference type="ARBA" id="ARBA00003330"/>
    </source>
</evidence>
<dbReference type="Gene3D" id="3.40.30.10">
    <property type="entry name" value="Glutaredoxin"/>
    <property type="match status" value="1"/>
</dbReference>
<evidence type="ECO:0000256" key="6">
    <source>
        <dbReference type="ARBA" id="ARBA00023002"/>
    </source>
</evidence>
<dbReference type="RefSeq" id="WP_044418532.1">
    <property type="nucleotide sequence ID" value="NZ_JXXE01000765.1"/>
</dbReference>
<evidence type="ECO:0000256" key="7">
    <source>
        <dbReference type="ARBA" id="ARBA00023157"/>
    </source>
</evidence>
<comment type="catalytic activity">
    <reaction evidence="12">
        <text>a hydroperoxide + [thioredoxin]-dithiol = an alcohol + [thioredoxin]-disulfide + H2O</text>
        <dbReference type="Rhea" id="RHEA:62620"/>
        <dbReference type="Rhea" id="RHEA-COMP:10698"/>
        <dbReference type="Rhea" id="RHEA-COMP:10700"/>
        <dbReference type="ChEBI" id="CHEBI:15377"/>
        <dbReference type="ChEBI" id="CHEBI:29950"/>
        <dbReference type="ChEBI" id="CHEBI:30879"/>
        <dbReference type="ChEBI" id="CHEBI:35924"/>
        <dbReference type="ChEBI" id="CHEBI:50058"/>
        <dbReference type="EC" id="1.11.1.24"/>
    </reaction>
</comment>
<comment type="function">
    <text evidence="1">Thiol-specific peroxidase that catalyzes the reduction of hydrogen peroxide and organic hydroperoxides to water and alcohols, respectively. Plays a role in cell protection against oxidative stress by detoxifying peroxides and as sensor of hydrogen peroxide-mediated signaling events.</text>
</comment>
<dbReference type="InterPro" id="IPR036249">
    <property type="entry name" value="Thioredoxin-like_sf"/>
</dbReference>
<protein>
    <recommendedName>
        <fullName evidence="3">thioredoxin-dependent peroxiredoxin</fullName>
        <ecNumber evidence="3">1.11.1.24</ecNumber>
    </recommendedName>
    <alternativeName>
        <fullName evidence="9">Thioredoxin peroxidase</fullName>
    </alternativeName>
    <alternativeName>
        <fullName evidence="11">Thioredoxin-dependent peroxiredoxin Bcp</fullName>
    </alternativeName>
</protein>
<keyword evidence="5" id="KW-0049">Antioxidant</keyword>
<feature type="non-terminal residue" evidence="14">
    <location>
        <position position="1"/>
    </location>
</feature>
<feature type="domain" description="Thioredoxin" evidence="13">
    <location>
        <begin position="1"/>
        <end position="130"/>
    </location>
</feature>
<dbReference type="GO" id="GO:0008379">
    <property type="term" value="F:thioredoxin peroxidase activity"/>
    <property type="evidence" value="ECO:0007669"/>
    <property type="project" value="TreeGrafter"/>
</dbReference>
<evidence type="ECO:0000256" key="5">
    <source>
        <dbReference type="ARBA" id="ARBA00022862"/>
    </source>
</evidence>
<dbReference type="PATRIC" id="fig|1076.23.peg.4085"/>
<gene>
    <name evidence="14" type="ORF">OO17_28640</name>
</gene>
<dbReference type="EC" id="1.11.1.24" evidence="3"/>
<dbReference type="AlphaFoldDB" id="A0A0D7DXJ0"/>
<dbReference type="OrthoDB" id="9812811at2"/>
<reference evidence="14 15" key="1">
    <citation type="submission" date="2014-11" db="EMBL/GenBank/DDBJ databases">
        <title>Genomics and ecophysiology of heterotrophic nitrogen fixing bacteria isolated from estuarine surface water.</title>
        <authorList>
            <person name="Bentzon-Tilia M."/>
            <person name="Severin I."/>
            <person name="Hansen L.H."/>
            <person name="Riemann L."/>
        </authorList>
    </citation>
    <scope>NUCLEOTIDE SEQUENCE [LARGE SCALE GENOMIC DNA]</scope>
    <source>
        <strain evidence="14 15">BAL398</strain>
    </source>
</reference>
<evidence type="ECO:0000313" key="14">
    <source>
        <dbReference type="EMBL" id="KIZ33249.1"/>
    </source>
</evidence>
<proteinExistence type="inferred from homology"/>
<evidence type="ECO:0000256" key="4">
    <source>
        <dbReference type="ARBA" id="ARBA00022559"/>
    </source>
</evidence>
<sequence length="130" mass="14199">ADFAGNKLVIFFYPRAATPGCTREAIDFTRLAEDFAACGTQVIGVSADPRKAQESFRDKHQLVTPLISDETHQMLQAYGAWGEKSMYGKTFQGVLRTTVLIGANGRVAKIWRGVKVDGHADDVLAVAQKL</sequence>
<accession>A0A0D7DXJ0</accession>
<keyword evidence="7" id="KW-1015">Disulfide bond</keyword>
<organism evidence="14 15">
    <name type="scientific">Rhodopseudomonas palustris</name>
    <dbReference type="NCBI Taxonomy" id="1076"/>
    <lineage>
        <taxon>Bacteria</taxon>
        <taxon>Pseudomonadati</taxon>
        <taxon>Pseudomonadota</taxon>
        <taxon>Alphaproteobacteria</taxon>
        <taxon>Hyphomicrobiales</taxon>
        <taxon>Nitrobacteraceae</taxon>
        <taxon>Rhodopseudomonas</taxon>
    </lineage>
</organism>
<keyword evidence="4" id="KW-0575">Peroxidase</keyword>
<evidence type="ECO:0000256" key="12">
    <source>
        <dbReference type="ARBA" id="ARBA00049091"/>
    </source>
</evidence>